<evidence type="ECO:0000256" key="1">
    <source>
        <dbReference type="ARBA" id="ARBA00022723"/>
    </source>
</evidence>
<evidence type="ECO:0000313" key="8">
    <source>
        <dbReference type="Proteomes" id="UP000199315"/>
    </source>
</evidence>
<feature type="binding site" evidence="6">
    <location>
        <position position="211"/>
    </location>
    <ligand>
        <name>Zn(2+)</name>
        <dbReference type="ChEBI" id="CHEBI:29105"/>
        <label>1</label>
        <note>catalytic</note>
    </ligand>
</feature>
<feature type="binding site" evidence="6">
    <location>
        <position position="107"/>
    </location>
    <ligand>
        <name>Zn(2+)</name>
        <dbReference type="ChEBI" id="CHEBI:29105"/>
        <label>2</label>
    </ligand>
</feature>
<dbReference type="GO" id="GO:0006096">
    <property type="term" value="P:glycolytic process"/>
    <property type="evidence" value="ECO:0007669"/>
    <property type="project" value="InterPro"/>
</dbReference>
<feature type="binding site" evidence="6">
    <location>
        <position position="183"/>
    </location>
    <ligand>
        <name>Zn(2+)</name>
        <dbReference type="ChEBI" id="CHEBI:29105"/>
        <label>1</label>
        <note>catalytic</note>
    </ligand>
</feature>
<dbReference type="InterPro" id="IPR011289">
    <property type="entry name" value="Fruc_bis_ald_class-2"/>
</dbReference>
<keyword evidence="3" id="KW-0456">Lyase</keyword>
<dbReference type="Proteomes" id="UP000199315">
    <property type="component" value="Unassembled WGS sequence"/>
</dbReference>
<sequence>MKNMTMVSSNTILKKAQEGGYAVGAFNAENMEMVQAIIAAAEELKSPVIIQTTPSTVSYASLELFCGMVSAEAQKVSVPVVMHLDHGNSFELCKQAVMAGYTSVMIDGSKLPFEENIALSKKVVAVAAEAGVAVESELGIVGGKEDSHEVSDKDAIYTNPLRAKEFAEQAEIQSLAVAIGTAHGFYNGEPKLDFDRLKEIRSAVTIPLVLHGASGVPDDMVRQSIELGICKVNFATELRVAFTKGVRQSLESNAKMFDPKIYNAAGREEVKKLVKEKMHVCGSVGKA</sequence>
<dbReference type="PIRSF" id="PIRSF001359">
    <property type="entry name" value="F_bP_aldolase_II"/>
    <property type="match status" value="1"/>
</dbReference>
<keyword evidence="2 6" id="KW-0862">Zinc</keyword>
<evidence type="ECO:0000256" key="2">
    <source>
        <dbReference type="ARBA" id="ARBA00022833"/>
    </source>
</evidence>
<dbReference type="STRING" id="1619234.SAMN05421730_10544"/>
<feature type="active site" description="Proton donor" evidence="4">
    <location>
        <position position="85"/>
    </location>
</feature>
<dbReference type="EMBL" id="FMKA01000054">
    <property type="protein sequence ID" value="SCP99701.1"/>
    <property type="molecule type" value="Genomic_DNA"/>
</dbReference>
<dbReference type="PANTHER" id="PTHR30304">
    <property type="entry name" value="D-TAGATOSE-1,6-BISPHOSPHATE ALDOLASE"/>
    <property type="match status" value="1"/>
</dbReference>
<dbReference type="GO" id="GO:0030388">
    <property type="term" value="P:fructose 1,6-bisphosphate metabolic process"/>
    <property type="evidence" value="ECO:0007669"/>
    <property type="project" value="InterPro"/>
</dbReference>
<evidence type="ECO:0000313" key="7">
    <source>
        <dbReference type="EMBL" id="SCP99701.1"/>
    </source>
</evidence>
<gene>
    <name evidence="7" type="ORF">SAMN05421730_10544</name>
</gene>
<feature type="binding site" evidence="6">
    <location>
        <position position="86"/>
    </location>
    <ligand>
        <name>Zn(2+)</name>
        <dbReference type="ChEBI" id="CHEBI:29105"/>
        <label>1</label>
        <note>catalytic</note>
    </ligand>
</feature>
<dbReference type="InterPro" id="IPR000771">
    <property type="entry name" value="FBA_II"/>
</dbReference>
<dbReference type="InterPro" id="IPR050246">
    <property type="entry name" value="Class_II_FBP_aldolase"/>
</dbReference>
<protein>
    <submittedName>
        <fullName evidence="7">Tagatose 1,6-diphosphate aldolase GatY/KbaY</fullName>
    </submittedName>
</protein>
<evidence type="ECO:0000256" key="6">
    <source>
        <dbReference type="PIRSR" id="PIRSR001359-3"/>
    </source>
</evidence>
<dbReference type="Pfam" id="PF01116">
    <property type="entry name" value="F_bP_aldolase"/>
    <property type="match status" value="1"/>
</dbReference>
<dbReference type="NCBIfam" id="TIGR00167">
    <property type="entry name" value="cbbA"/>
    <property type="match status" value="1"/>
</dbReference>
<feature type="binding site" evidence="5">
    <location>
        <begin position="212"/>
        <end position="214"/>
    </location>
    <ligand>
        <name>dihydroxyacetone phosphate</name>
        <dbReference type="ChEBI" id="CHEBI:57642"/>
    </ligand>
</feature>
<dbReference type="NCBIfam" id="TIGR01859">
    <property type="entry name" value="fruc_bis_ald"/>
    <property type="match status" value="1"/>
</dbReference>
<dbReference type="InterPro" id="IPR013785">
    <property type="entry name" value="Aldolase_TIM"/>
</dbReference>
<dbReference type="PROSITE" id="PS00806">
    <property type="entry name" value="ALDOLASE_CLASS_II_2"/>
    <property type="match status" value="1"/>
</dbReference>
<reference evidence="7 8" key="1">
    <citation type="submission" date="2016-09" db="EMBL/GenBank/DDBJ databases">
        <authorList>
            <person name="Capua I."/>
            <person name="De Benedictis P."/>
            <person name="Joannis T."/>
            <person name="Lombin L.H."/>
            <person name="Cattoli G."/>
        </authorList>
    </citation>
    <scope>NUCLEOTIDE SEQUENCE [LARGE SCALE GENOMIC DNA]</scope>
    <source>
        <strain evidence="7 8">GluBS11</strain>
    </source>
</reference>
<accession>A0A1D3TYW3</accession>
<comment type="cofactor">
    <cofactor evidence="6">
        <name>Zn(2+)</name>
        <dbReference type="ChEBI" id="CHEBI:29105"/>
    </cofactor>
    <text evidence="6">Binds 2 Zn(2+) ions per subunit. One is catalytic and the other provides a structural contribution.</text>
</comment>
<name>A0A1D3TYW3_9FIRM</name>
<proteinExistence type="predicted"/>
<dbReference type="SUPFAM" id="SSF51569">
    <property type="entry name" value="Aldolase"/>
    <property type="match status" value="1"/>
</dbReference>
<evidence type="ECO:0000256" key="4">
    <source>
        <dbReference type="PIRSR" id="PIRSR001359-1"/>
    </source>
</evidence>
<evidence type="ECO:0000256" key="5">
    <source>
        <dbReference type="PIRSR" id="PIRSR001359-2"/>
    </source>
</evidence>
<keyword evidence="8" id="KW-1185">Reference proteome</keyword>
<dbReference type="AlphaFoldDB" id="A0A1D3TYW3"/>
<organism evidence="7 8">
    <name type="scientific">Anaerobium acetethylicum</name>
    <dbReference type="NCBI Taxonomy" id="1619234"/>
    <lineage>
        <taxon>Bacteria</taxon>
        <taxon>Bacillati</taxon>
        <taxon>Bacillota</taxon>
        <taxon>Clostridia</taxon>
        <taxon>Lachnospirales</taxon>
        <taxon>Lachnospiraceae</taxon>
        <taxon>Anaerobium</taxon>
    </lineage>
</organism>
<dbReference type="Gene3D" id="3.20.20.70">
    <property type="entry name" value="Aldolase class I"/>
    <property type="match status" value="1"/>
</dbReference>
<dbReference type="GO" id="GO:0004332">
    <property type="term" value="F:fructose-bisphosphate aldolase activity"/>
    <property type="evidence" value="ECO:0007669"/>
    <property type="project" value="InterPro"/>
</dbReference>
<dbReference type="GO" id="GO:0008270">
    <property type="term" value="F:zinc ion binding"/>
    <property type="evidence" value="ECO:0007669"/>
    <property type="project" value="InterPro"/>
</dbReference>
<evidence type="ECO:0000256" key="3">
    <source>
        <dbReference type="ARBA" id="ARBA00023239"/>
    </source>
</evidence>
<dbReference type="PANTHER" id="PTHR30304:SF0">
    <property type="entry name" value="D-TAGATOSE-1,6-BISPHOSPHATE ALDOLASE SUBUNIT GATY-RELATED"/>
    <property type="match status" value="1"/>
</dbReference>
<dbReference type="NCBIfam" id="NF009374">
    <property type="entry name" value="PRK12737.1"/>
    <property type="match status" value="1"/>
</dbReference>
<feature type="binding site" evidence="5">
    <location>
        <begin position="233"/>
        <end position="236"/>
    </location>
    <ligand>
        <name>dihydroxyacetone phosphate</name>
        <dbReference type="ChEBI" id="CHEBI:57642"/>
    </ligand>
</feature>
<dbReference type="CDD" id="cd00947">
    <property type="entry name" value="TBP_aldolase_IIB"/>
    <property type="match status" value="1"/>
</dbReference>
<keyword evidence="1 6" id="KW-0479">Metal-binding</keyword>
<feature type="binding site" evidence="5">
    <location>
        <position position="184"/>
    </location>
    <ligand>
        <name>dihydroxyacetone phosphate</name>
        <dbReference type="ChEBI" id="CHEBI:57642"/>
    </ligand>
</feature>
<dbReference type="PROSITE" id="PS00602">
    <property type="entry name" value="ALDOLASE_CLASS_II_1"/>
    <property type="match status" value="1"/>
</dbReference>
<dbReference type="NCBIfam" id="NF006626">
    <property type="entry name" value="PRK09195.1"/>
    <property type="match status" value="1"/>
</dbReference>
<feature type="binding site" evidence="6">
    <location>
        <position position="137"/>
    </location>
    <ligand>
        <name>Zn(2+)</name>
        <dbReference type="ChEBI" id="CHEBI:29105"/>
        <label>2</label>
    </ligand>
</feature>